<evidence type="ECO:0000256" key="3">
    <source>
        <dbReference type="ARBA" id="ARBA00022692"/>
    </source>
</evidence>
<dbReference type="GO" id="GO:0061617">
    <property type="term" value="C:MICOS complex"/>
    <property type="evidence" value="ECO:0007669"/>
    <property type="project" value="UniProtKB-UniRule"/>
</dbReference>
<comment type="caution">
    <text evidence="9">The sequence shown here is derived from an EMBL/GenBank/DDBJ whole genome shotgun (WGS) entry which is preliminary data.</text>
</comment>
<dbReference type="InterPro" id="IPR007512">
    <property type="entry name" value="Mic10"/>
</dbReference>
<proteinExistence type="inferred from homology"/>
<evidence type="ECO:0000256" key="1">
    <source>
        <dbReference type="ARBA" id="ARBA00002689"/>
    </source>
</evidence>
<evidence type="ECO:0000256" key="7">
    <source>
        <dbReference type="ARBA" id="ARBA00023136"/>
    </source>
</evidence>
<keyword evidence="4 8" id="KW-0999">Mitochondrion inner membrane</keyword>
<evidence type="ECO:0000256" key="2">
    <source>
        <dbReference type="ARBA" id="ARBA00006792"/>
    </source>
</evidence>
<evidence type="ECO:0000256" key="4">
    <source>
        <dbReference type="ARBA" id="ARBA00022792"/>
    </source>
</evidence>
<evidence type="ECO:0000256" key="5">
    <source>
        <dbReference type="ARBA" id="ARBA00022989"/>
    </source>
</evidence>
<protein>
    <recommendedName>
        <fullName evidence="8">MICOS complex subunit MIC10</fullName>
    </recommendedName>
</protein>
<evidence type="ECO:0000313" key="9">
    <source>
        <dbReference type="EMBL" id="KAJ8722993.1"/>
    </source>
</evidence>
<keyword evidence="3" id="KW-0812">Transmembrane</keyword>
<evidence type="ECO:0000313" key="10">
    <source>
        <dbReference type="Proteomes" id="UP001231518"/>
    </source>
</evidence>
<accession>A0AAD7YPK6</accession>
<comment type="function">
    <text evidence="1 8">Component of the MICOS complex, a large protein complex of the mitochondrial inner membrane that plays crucial roles in the maintenance of crista junctions, inner membrane architecture, and formation of contact sites to the outer membrane.</text>
</comment>
<gene>
    <name evidence="9" type="ORF">PYW07_004173</name>
</gene>
<comment type="subunit">
    <text evidence="8">Component of the mitochondrial contact site and cristae organizing system (MICOS) complex.</text>
</comment>
<dbReference type="Pfam" id="PF04418">
    <property type="entry name" value="DUF543"/>
    <property type="match status" value="1"/>
</dbReference>
<dbReference type="EMBL" id="JARGEI010000012">
    <property type="protein sequence ID" value="KAJ8722993.1"/>
    <property type="molecule type" value="Genomic_DNA"/>
</dbReference>
<sequence>MIKKSEIDPDDTSVITTLRICFGDGCMHAGTGALVGTLLSIVLCNRKRWPIVTGLGVGSGYSWANCQ</sequence>
<organism evidence="9 10">
    <name type="scientific">Mythimna separata</name>
    <name type="common">Oriental armyworm</name>
    <name type="synonym">Pseudaletia separata</name>
    <dbReference type="NCBI Taxonomy" id="271217"/>
    <lineage>
        <taxon>Eukaryota</taxon>
        <taxon>Metazoa</taxon>
        <taxon>Ecdysozoa</taxon>
        <taxon>Arthropoda</taxon>
        <taxon>Hexapoda</taxon>
        <taxon>Insecta</taxon>
        <taxon>Pterygota</taxon>
        <taxon>Neoptera</taxon>
        <taxon>Endopterygota</taxon>
        <taxon>Lepidoptera</taxon>
        <taxon>Glossata</taxon>
        <taxon>Ditrysia</taxon>
        <taxon>Noctuoidea</taxon>
        <taxon>Noctuidae</taxon>
        <taxon>Noctuinae</taxon>
        <taxon>Hadenini</taxon>
        <taxon>Mythimna</taxon>
    </lineage>
</organism>
<name>A0AAD7YPK6_MYTSE</name>
<comment type="similarity">
    <text evidence="2 8">Belongs to the MICOS complex subunit Mic10 family.</text>
</comment>
<keyword evidence="5" id="KW-1133">Transmembrane helix</keyword>
<reference evidence="9" key="1">
    <citation type="submission" date="2023-03" db="EMBL/GenBank/DDBJ databases">
        <title>Chromosome-level genomes of two armyworms, Mythimna separata and Mythimna loreyi, provide insights into the biosynthesis and reception of sex pheromones.</title>
        <authorList>
            <person name="Zhao H."/>
        </authorList>
    </citation>
    <scope>NUCLEOTIDE SEQUENCE</scope>
    <source>
        <strain evidence="9">BeijingLab</strain>
        <tissue evidence="9">Pupa</tissue>
    </source>
</reference>
<keyword evidence="6 8" id="KW-0496">Mitochondrion</keyword>
<keyword evidence="7" id="KW-0472">Membrane</keyword>
<evidence type="ECO:0000256" key="6">
    <source>
        <dbReference type="ARBA" id="ARBA00023128"/>
    </source>
</evidence>
<comment type="subcellular location">
    <subcellularLocation>
        <location evidence="8">Mitochondrion inner membrane</location>
        <topology evidence="8">Single-pass membrane protein</topology>
    </subcellularLocation>
</comment>
<dbReference type="Proteomes" id="UP001231518">
    <property type="component" value="Chromosome 15"/>
</dbReference>
<keyword evidence="10" id="KW-1185">Reference proteome</keyword>
<dbReference type="AlphaFoldDB" id="A0AAD7YPK6"/>
<evidence type="ECO:0000256" key="8">
    <source>
        <dbReference type="RuleBase" id="RU363011"/>
    </source>
</evidence>